<evidence type="ECO:0000313" key="7">
    <source>
        <dbReference type="RefSeq" id="XP_014474189.1"/>
    </source>
</evidence>
<dbReference type="InterPro" id="IPR036612">
    <property type="entry name" value="KH_dom_type_1_sf"/>
</dbReference>
<dbReference type="RefSeq" id="XP_014474190.1">
    <property type="nucleotide sequence ID" value="XM_014618704.1"/>
</dbReference>
<dbReference type="OrthoDB" id="9995375at2759"/>
<dbReference type="GO" id="GO:0030719">
    <property type="term" value="P:P granule organization"/>
    <property type="evidence" value="ECO:0007669"/>
    <property type="project" value="TreeGrafter"/>
</dbReference>
<dbReference type="PROSITE" id="PS50084">
    <property type="entry name" value="KH_TYPE_1"/>
    <property type="match status" value="2"/>
</dbReference>
<protein>
    <submittedName>
        <fullName evidence="6 7">Tudor and KH domain-containing protein-like</fullName>
    </submittedName>
</protein>
<feature type="compositionally biased region" description="Polar residues" evidence="2">
    <location>
        <begin position="494"/>
        <end position="503"/>
    </location>
</feature>
<evidence type="ECO:0000256" key="1">
    <source>
        <dbReference type="PROSITE-ProRule" id="PRU00117"/>
    </source>
</evidence>
<dbReference type="InterPro" id="IPR002999">
    <property type="entry name" value="Tudor"/>
</dbReference>
<proteinExistence type="predicted"/>
<dbReference type="SMART" id="SM00322">
    <property type="entry name" value="KH"/>
    <property type="match status" value="2"/>
</dbReference>
<dbReference type="Proteomes" id="UP000515204">
    <property type="component" value="Unplaced"/>
</dbReference>
<evidence type="ECO:0000313" key="6">
    <source>
        <dbReference type="RefSeq" id="XP_014474187.1"/>
    </source>
</evidence>
<dbReference type="GO" id="GO:0043186">
    <property type="term" value="C:P granule"/>
    <property type="evidence" value="ECO:0007669"/>
    <property type="project" value="TreeGrafter"/>
</dbReference>
<keyword evidence="3" id="KW-1133">Transmembrane helix</keyword>
<dbReference type="RefSeq" id="XP_014474192.1">
    <property type="nucleotide sequence ID" value="XM_014618706.1"/>
</dbReference>
<name>A0A6P3X727_DINQU</name>
<keyword evidence="3" id="KW-0812">Transmembrane</keyword>
<dbReference type="InterPro" id="IPR004087">
    <property type="entry name" value="KH_dom"/>
</dbReference>
<evidence type="ECO:0000313" key="9">
    <source>
        <dbReference type="RefSeq" id="XP_014474191.1"/>
    </source>
</evidence>
<evidence type="ECO:0000313" key="10">
    <source>
        <dbReference type="RefSeq" id="XP_014474192.1"/>
    </source>
</evidence>
<reference evidence="6 7" key="1">
    <citation type="submission" date="2025-04" db="UniProtKB">
        <authorList>
            <consortium name="RefSeq"/>
        </authorList>
    </citation>
    <scope>IDENTIFICATION</scope>
</reference>
<dbReference type="RefSeq" id="XP_014474191.1">
    <property type="nucleotide sequence ID" value="XM_014618705.1"/>
</dbReference>
<dbReference type="GeneID" id="106744194"/>
<dbReference type="Gene3D" id="2.40.50.90">
    <property type="match status" value="1"/>
</dbReference>
<evidence type="ECO:0000313" key="8">
    <source>
        <dbReference type="RefSeq" id="XP_014474190.1"/>
    </source>
</evidence>
<dbReference type="Pfam" id="PF00013">
    <property type="entry name" value="KH_1"/>
    <property type="match status" value="2"/>
</dbReference>
<sequence>MVWILQNISKKESILLGLLGVSLTTVGVTLLYEFYKKENDNIYDRKRKSSSQLISVELKVPNSTVAAVIGKGGHTIREIEMKTDVTIKLQQFNHNSQDRACTISGPAEGVKLAKIIIQNIIDTVPVIDRYEFYVPYRSVKHILGRGRQNLLKIQETSNAKIIIDDTDFKSVSHPAKYSYGDKDGKKRIVVHGTIEQIEVALRLIEEKVRLEDGAALQDLCLTRVPGAYSKLLTDELPDDLNLAKMILSPLPADDAMEVYVSAMVTPGQFWIQILGSGIICLESLTNEMSMFYDDEENKKMLLLKKINVGDLVAARCEYYNQWYRGEITQILNESQYRVFLLDYGDFIECIKENILELRTDMLGLRLQAVECTLANVKPRNGEWNSEACKQFAACTWLGQSKVMDATVKGYINRSVGNKQSQRKNAVILCVELYDRYKKLQVGQNLINMGFADYKEDTHSKMTDIVTSLTKQQFLSTRLPSKSKTAHAEEGEMNKSVSPPNLFSSIAPRPKKTNEPAQVIATSVEGRQSDVAPEKSTLDINDAKPDKFEPENLPADKKLEINGKM</sequence>
<dbReference type="AlphaFoldDB" id="A0A6P3X727"/>
<feature type="region of interest" description="Disordered" evidence="2">
    <location>
        <begin position="476"/>
        <end position="564"/>
    </location>
</feature>
<keyword evidence="5" id="KW-1185">Reference proteome</keyword>
<evidence type="ECO:0000256" key="3">
    <source>
        <dbReference type="SAM" id="Phobius"/>
    </source>
</evidence>
<dbReference type="InterPro" id="IPR004088">
    <property type="entry name" value="KH_dom_type_1"/>
</dbReference>
<dbReference type="Gene3D" id="3.30.1370.10">
    <property type="entry name" value="K Homology domain, type 1"/>
    <property type="match status" value="2"/>
</dbReference>
<dbReference type="Pfam" id="PF00567">
    <property type="entry name" value="TUDOR"/>
    <property type="match status" value="1"/>
</dbReference>
<dbReference type="GO" id="GO:0003723">
    <property type="term" value="F:RNA binding"/>
    <property type="evidence" value="ECO:0007669"/>
    <property type="project" value="UniProtKB-UniRule"/>
</dbReference>
<feature type="compositionally biased region" description="Basic and acidic residues" evidence="2">
    <location>
        <begin position="531"/>
        <end position="564"/>
    </location>
</feature>
<dbReference type="PROSITE" id="PS50304">
    <property type="entry name" value="TUDOR"/>
    <property type="match status" value="1"/>
</dbReference>
<dbReference type="Gene3D" id="2.30.30.140">
    <property type="match status" value="1"/>
</dbReference>
<dbReference type="GO" id="GO:0005739">
    <property type="term" value="C:mitochondrion"/>
    <property type="evidence" value="ECO:0007669"/>
    <property type="project" value="UniProtKB-ARBA"/>
</dbReference>
<gene>
    <name evidence="6 7 8 9 10" type="primary">LOC106744194</name>
</gene>
<evidence type="ECO:0000259" key="4">
    <source>
        <dbReference type="PROSITE" id="PS50304"/>
    </source>
</evidence>
<dbReference type="RefSeq" id="XP_014474189.1">
    <property type="nucleotide sequence ID" value="XM_014618703.1"/>
</dbReference>
<dbReference type="InterPro" id="IPR050621">
    <property type="entry name" value="Tudor_domain_containing"/>
</dbReference>
<dbReference type="SMART" id="SM00333">
    <property type="entry name" value="TUDOR"/>
    <property type="match status" value="1"/>
</dbReference>
<organism evidence="5 9">
    <name type="scientific">Dinoponera quadriceps</name>
    <name type="common">South American ant</name>
    <dbReference type="NCBI Taxonomy" id="609295"/>
    <lineage>
        <taxon>Eukaryota</taxon>
        <taxon>Metazoa</taxon>
        <taxon>Ecdysozoa</taxon>
        <taxon>Arthropoda</taxon>
        <taxon>Hexapoda</taxon>
        <taxon>Insecta</taxon>
        <taxon>Pterygota</taxon>
        <taxon>Neoptera</taxon>
        <taxon>Endopterygota</taxon>
        <taxon>Hymenoptera</taxon>
        <taxon>Apocrita</taxon>
        <taxon>Aculeata</taxon>
        <taxon>Formicoidea</taxon>
        <taxon>Formicidae</taxon>
        <taxon>Ponerinae</taxon>
        <taxon>Ponerini</taxon>
        <taxon>Dinoponera</taxon>
    </lineage>
</organism>
<keyword evidence="1" id="KW-0694">RNA-binding</keyword>
<evidence type="ECO:0000313" key="5">
    <source>
        <dbReference type="Proteomes" id="UP000515204"/>
    </source>
</evidence>
<dbReference type="PANTHER" id="PTHR22948">
    <property type="entry name" value="TUDOR DOMAIN CONTAINING PROTEIN"/>
    <property type="match status" value="1"/>
</dbReference>
<feature type="domain" description="Tudor" evidence="4">
    <location>
        <begin position="305"/>
        <end position="364"/>
    </location>
</feature>
<dbReference type="CTD" id="33401"/>
<dbReference type="PANTHER" id="PTHR22948:SF29">
    <property type="entry name" value="FI02030P-RELATED"/>
    <property type="match status" value="1"/>
</dbReference>
<evidence type="ECO:0000256" key="2">
    <source>
        <dbReference type="SAM" id="MobiDB-lite"/>
    </source>
</evidence>
<dbReference type="KEGG" id="dqu:106744194"/>
<dbReference type="SUPFAM" id="SSF54791">
    <property type="entry name" value="Eukaryotic type KH-domain (KH-domain type I)"/>
    <property type="match status" value="2"/>
</dbReference>
<dbReference type="RefSeq" id="XP_014474187.1">
    <property type="nucleotide sequence ID" value="XM_014618701.1"/>
</dbReference>
<dbReference type="GO" id="GO:0007283">
    <property type="term" value="P:spermatogenesis"/>
    <property type="evidence" value="ECO:0007669"/>
    <property type="project" value="TreeGrafter"/>
</dbReference>
<dbReference type="InterPro" id="IPR035437">
    <property type="entry name" value="SNase_OB-fold_sf"/>
</dbReference>
<dbReference type="CDD" id="cd00105">
    <property type="entry name" value="KH-I"/>
    <property type="match status" value="1"/>
</dbReference>
<feature type="transmembrane region" description="Helical" evidence="3">
    <location>
        <begin position="14"/>
        <end position="35"/>
    </location>
</feature>
<keyword evidence="3" id="KW-0472">Membrane</keyword>
<dbReference type="GO" id="GO:0034587">
    <property type="term" value="P:piRNA processing"/>
    <property type="evidence" value="ECO:0007669"/>
    <property type="project" value="TreeGrafter"/>
</dbReference>
<accession>A0A6P3X727</accession>
<dbReference type="SUPFAM" id="SSF63748">
    <property type="entry name" value="Tudor/PWWP/MBT"/>
    <property type="match status" value="1"/>
</dbReference>